<gene>
    <name evidence="11" type="ORF">CUJ83_10415</name>
</gene>
<name>A0AAP2RD70_9EURY</name>
<dbReference type="Gene3D" id="3.40.50.300">
    <property type="entry name" value="P-loop containing nucleotide triphosphate hydrolases"/>
    <property type="match status" value="1"/>
</dbReference>
<dbReference type="EC" id="7.6.2.8" evidence="7"/>
<evidence type="ECO:0000313" key="11">
    <source>
        <dbReference type="EMBL" id="MCD1295411.1"/>
    </source>
</evidence>
<dbReference type="InterPro" id="IPR050153">
    <property type="entry name" value="Metal_Ion_Import_ABC"/>
</dbReference>
<keyword evidence="4" id="KW-0067">ATP-binding</keyword>
<dbReference type="GO" id="GO:0016887">
    <property type="term" value="F:ATP hydrolysis activity"/>
    <property type="evidence" value="ECO:0007669"/>
    <property type="project" value="InterPro"/>
</dbReference>
<dbReference type="InterPro" id="IPR003593">
    <property type="entry name" value="AAA+_ATPase"/>
</dbReference>
<evidence type="ECO:0000256" key="1">
    <source>
        <dbReference type="ARBA" id="ARBA00005417"/>
    </source>
</evidence>
<dbReference type="PROSITE" id="PS50893">
    <property type="entry name" value="ABC_TRANSPORTER_2"/>
    <property type="match status" value="1"/>
</dbReference>
<sequence>MCADVVELKDVWVYYDDIPVLENVNLAVHEHDFLGIIGPNGGGKTTLLKVILGLIKPSKGTVSIMGNSPDHSRKYIGYVPQHKQFDRDFPIKVWDVVMMGRLSHTGLFKNYSEEDKKATKEALERVEMLEFKDRQIGKLSGGQRQRVYIARALAGNPKLFLLDEPMTGVDSAVQEELYELLTELNKKAAIIMVSHDISAVSVHVNKLACLNHKLYYHDTKELIREELEEAYHCPVEFIAHGVPHRVLREHKDDRK</sequence>
<evidence type="ECO:0000256" key="9">
    <source>
        <dbReference type="ARBA" id="ARBA00077139"/>
    </source>
</evidence>
<dbReference type="CDD" id="cd03235">
    <property type="entry name" value="ABC_Metallic_Cations"/>
    <property type="match status" value="1"/>
</dbReference>
<evidence type="ECO:0000256" key="8">
    <source>
        <dbReference type="ARBA" id="ARBA00073649"/>
    </source>
</evidence>
<keyword evidence="12" id="KW-1185">Reference proteome</keyword>
<dbReference type="Proteomes" id="UP001320159">
    <property type="component" value="Unassembled WGS sequence"/>
</dbReference>
<reference evidence="11 12" key="1">
    <citation type="submission" date="2017-11" db="EMBL/GenBank/DDBJ databases">
        <title>Isolation and Characterization of Family Methanocellaceae Species from Potential Methane Hydrate Area Offshore Southwestern Taiwan.</title>
        <authorList>
            <person name="Zhang W.-L."/>
            <person name="Chen W.-C."/>
            <person name="Lai M.-C."/>
            <person name="Chen S.-C."/>
        </authorList>
    </citation>
    <scope>NUCLEOTIDE SEQUENCE [LARGE SCALE GENOMIC DNA]</scope>
    <source>
        <strain evidence="11 12">CWC-04</strain>
    </source>
</reference>
<dbReference type="PANTHER" id="PTHR42734">
    <property type="entry name" value="METAL TRANSPORT SYSTEM ATP-BINDING PROTEIN TM_0124-RELATED"/>
    <property type="match status" value="1"/>
</dbReference>
<evidence type="ECO:0000256" key="2">
    <source>
        <dbReference type="ARBA" id="ARBA00022448"/>
    </source>
</evidence>
<comment type="catalytic activity">
    <reaction evidence="5">
        <text>an R-cob(III)alamin(out) + ATP + H2O = an R-cob(III)alamin(in) + ADP + phosphate + H(+)</text>
        <dbReference type="Rhea" id="RHEA:17873"/>
        <dbReference type="ChEBI" id="CHEBI:15377"/>
        <dbReference type="ChEBI" id="CHEBI:15378"/>
        <dbReference type="ChEBI" id="CHEBI:30616"/>
        <dbReference type="ChEBI" id="CHEBI:43474"/>
        <dbReference type="ChEBI" id="CHEBI:140785"/>
        <dbReference type="ChEBI" id="CHEBI:456216"/>
        <dbReference type="EC" id="7.6.2.8"/>
    </reaction>
</comment>
<comment type="function">
    <text evidence="6">Required for corrinoid utilization. Probably part of the ABC transporter complex BtuCDF involved in cobalamin (vitamin B12) import. Probably responsible for energy coupling to the transport system.</text>
</comment>
<dbReference type="Pfam" id="PF00005">
    <property type="entry name" value="ABC_tran"/>
    <property type="match status" value="1"/>
</dbReference>
<evidence type="ECO:0000259" key="10">
    <source>
        <dbReference type="PROSITE" id="PS50893"/>
    </source>
</evidence>
<dbReference type="GO" id="GO:0015420">
    <property type="term" value="F:ABC-type vitamin B12 transporter activity"/>
    <property type="evidence" value="ECO:0007669"/>
    <property type="project" value="UniProtKB-EC"/>
</dbReference>
<dbReference type="EMBL" id="PGCK01000008">
    <property type="protein sequence ID" value="MCD1295411.1"/>
    <property type="molecule type" value="Genomic_DNA"/>
</dbReference>
<evidence type="ECO:0000256" key="5">
    <source>
        <dbReference type="ARBA" id="ARBA00050590"/>
    </source>
</evidence>
<dbReference type="RefSeq" id="WP_230742264.1">
    <property type="nucleotide sequence ID" value="NZ_PGCK01000008.1"/>
</dbReference>
<protein>
    <recommendedName>
        <fullName evidence="8">Cobalamin import ATP-binding protein BtuD</fullName>
        <ecNumber evidence="7">7.6.2.8</ecNumber>
    </recommendedName>
    <alternativeName>
        <fullName evidence="9">Vitamin B12-transporting ATPase</fullName>
    </alternativeName>
</protein>
<dbReference type="InterPro" id="IPR003439">
    <property type="entry name" value="ABC_transporter-like_ATP-bd"/>
</dbReference>
<dbReference type="SUPFAM" id="SSF52540">
    <property type="entry name" value="P-loop containing nucleoside triphosphate hydrolases"/>
    <property type="match status" value="1"/>
</dbReference>
<dbReference type="InterPro" id="IPR027417">
    <property type="entry name" value="P-loop_NTPase"/>
</dbReference>
<keyword evidence="2" id="KW-0813">Transport</keyword>
<evidence type="ECO:0000256" key="6">
    <source>
        <dbReference type="ARBA" id="ARBA00058960"/>
    </source>
</evidence>
<evidence type="ECO:0000313" key="12">
    <source>
        <dbReference type="Proteomes" id="UP001320159"/>
    </source>
</evidence>
<accession>A0AAP2RD70</accession>
<evidence type="ECO:0000256" key="4">
    <source>
        <dbReference type="ARBA" id="ARBA00022840"/>
    </source>
</evidence>
<evidence type="ECO:0000256" key="3">
    <source>
        <dbReference type="ARBA" id="ARBA00022741"/>
    </source>
</evidence>
<dbReference type="PANTHER" id="PTHR42734:SF17">
    <property type="entry name" value="METAL TRANSPORT SYSTEM ATP-BINDING PROTEIN TM_0124-RELATED"/>
    <property type="match status" value="1"/>
</dbReference>
<dbReference type="AlphaFoldDB" id="A0AAP2RD70"/>
<proteinExistence type="inferred from homology"/>
<evidence type="ECO:0000256" key="7">
    <source>
        <dbReference type="ARBA" id="ARBA00066387"/>
    </source>
</evidence>
<dbReference type="GO" id="GO:0005524">
    <property type="term" value="F:ATP binding"/>
    <property type="evidence" value="ECO:0007669"/>
    <property type="project" value="UniProtKB-KW"/>
</dbReference>
<comment type="caution">
    <text evidence="11">The sequence shown here is derived from an EMBL/GenBank/DDBJ whole genome shotgun (WGS) entry which is preliminary data.</text>
</comment>
<comment type="similarity">
    <text evidence="1">Belongs to the ABC transporter superfamily.</text>
</comment>
<dbReference type="SMART" id="SM00382">
    <property type="entry name" value="AAA"/>
    <property type="match status" value="1"/>
</dbReference>
<keyword evidence="3" id="KW-0547">Nucleotide-binding</keyword>
<feature type="domain" description="ABC transporter" evidence="10">
    <location>
        <begin position="6"/>
        <end position="243"/>
    </location>
</feature>
<dbReference type="FunFam" id="3.40.50.300:FF:000134">
    <property type="entry name" value="Iron-enterobactin ABC transporter ATP-binding protein"/>
    <property type="match status" value="1"/>
</dbReference>
<organism evidence="11 12">
    <name type="scientific">Methanooceanicella nereidis</name>
    <dbReference type="NCBI Taxonomy" id="2052831"/>
    <lineage>
        <taxon>Archaea</taxon>
        <taxon>Methanobacteriati</taxon>
        <taxon>Methanobacteriota</taxon>
        <taxon>Stenosarchaea group</taxon>
        <taxon>Methanomicrobia</taxon>
        <taxon>Methanocellales</taxon>
        <taxon>Methanocellaceae</taxon>
        <taxon>Methanooceanicella</taxon>
    </lineage>
</organism>